<sequence length="90" mass="10152">MYDGRSLKAQIIDEYGYPLFPQGEEVALSDDNQVSPWRFMMVADGEGGAFFAWGSSENVYSIEHSSVQRINAEGELLWGDSGIRLDDWNE</sequence>
<accession>X1GCK9</accession>
<dbReference type="AlphaFoldDB" id="X1GCK9"/>
<name>X1GCK9_9ZZZZ</name>
<reference evidence="1" key="1">
    <citation type="journal article" date="2014" name="Front. Microbiol.">
        <title>High frequency of phylogenetically diverse reductive dehalogenase-homologous genes in deep subseafloor sedimentary metagenomes.</title>
        <authorList>
            <person name="Kawai M."/>
            <person name="Futagami T."/>
            <person name="Toyoda A."/>
            <person name="Takaki Y."/>
            <person name="Nishi S."/>
            <person name="Hori S."/>
            <person name="Arai W."/>
            <person name="Tsubouchi T."/>
            <person name="Morono Y."/>
            <person name="Uchiyama I."/>
            <person name="Ito T."/>
            <person name="Fujiyama A."/>
            <person name="Inagaki F."/>
            <person name="Takami H."/>
        </authorList>
    </citation>
    <scope>NUCLEOTIDE SEQUENCE</scope>
    <source>
        <strain evidence="1">Expedition CK06-06</strain>
    </source>
</reference>
<organism evidence="1">
    <name type="scientific">marine sediment metagenome</name>
    <dbReference type="NCBI Taxonomy" id="412755"/>
    <lineage>
        <taxon>unclassified sequences</taxon>
        <taxon>metagenomes</taxon>
        <taxon>ecological metagenomes</taxon>
    </lineage>
</organism>
<dbReference type="EMBL" id="BARU01006962">
    <property type="protein sequence ID" value="GAH39339.1"/>
    <property type="molecule type" value="Genomic_DNA"/>
</dbReference>
<proteinExistence type="predicted"/>
<evidence type="ECO:0000313" key="1">
    <source>
        <dbReference type="EMBL" id="GAH39339.1"/>
    </source>
</evidence>
<protein>
    <submittedName>
        <fullName evidence="1">Uncharacterized protein</fullName>
    </submittedName>
</protein>
<gene>
    <name evidence="1" type="ORF">S03H2_13721</name>
</gene>
<comment type="caution">
    <text evidence="1">The sequence shown here is derived from an EMBL/GenBank/DDBJ whole genome shotgun (WGS) entry which is preliminary data.</text>
</comment>